<evidence type="ECO:0000256" key="3">
    <source>
        <dbReference type="ARBA" id="ARBA00022448"/>
    </source>
</evidence>
<keyword evidence="7" id="KW-0479">Metal-binding</keyword>
<reference evidence="14" key="1">
    <citation type="submission" date="2015-08" db="EMBL/GenBank/DDBJ databases">
        <authorList>
            <person name="Varghese N."/>
        </authorList>
    </citation>
    <scope>NUCLEOTIDE SEQUENCE [LARGE SCALE GENOMIC DNA]</scope>
    <source>
        <strain evidence="14">DSM 23407</strain>
    </source>
</reference>
<comment type="similarity">
    <text evidence="2">Belongs to the cytochrome ubiquinol oxidase subunit 2 family.</text>
</comment>
<evidence type="ECO:0000256" key="5">
    <source>
        <dbReference type="ARBA" id="ARBA00022617"/>
    </source>
</evidence>
<organism evidence="13 14">
    <name type="scientific">Pannonibacter indicus</name>
    <dbReference type="NCBI Taxonomy" id="466044"/>
    <lineage>
        <taxon>Bacteria</taxon>
        <taxon>Pseudomonadati</taxon>
        <taxon>Pseudomonadota</taxon>
        <taxon>Alphaproteobacteria</taxon>
        <taxon>Hyphomicrobiales</taxon>
        <taxon>Stappiaceae</taxon>
        <taxon>Pannonibacter</taxon>
    </lineage>
</organism>
<evidence type="ECO:0000313" key="14">
    <source>
        <dbReference type="Proteomes" id="UP000183900"/>
    </source>
</evidence>
<keyword evidence="5" id="KW-0349">Heme</keyword>
<keyword evidence="8" id="KW-0249">Electron transport</keyword>
<dbReference type="InterPro" id="IPR003317">
    <property type="entry name" value="Cyt-d_oxidase_su2"/>
</dbReference>
<feature type="transmembrane region" description="Helical" evidence="12">
    <location>
        <begin position="211"/>
        <end position="233"/>
    </location>
</feature>
<keyword evidence="3" id="KW-0813">Transport</keyword>
<feature type="transmembrane region" description="Helical" evidence="12">
    <location>
        <begin position="126"/>
        <end position="147"/>
    </location>
</feature>
<keyword evidence="10" id="KW-0408">Iron</keyword>
<feature type="transmembrane region" description="Helical" evidence="12">
    <location>
        <begin position="14"/>
        <end position="41"/>
    </location>
</feature>
<dbReference type="PANTHER" id="PTHR43141:SF5">
    <property type="entry name" value="CYTOCHROME BD-I UBIQUINOL OXIDASE SUBUNIT 2"/>
    <property type="match status" value="1"/>
</dbReference>
<dbReference type="GO" id="GO:0070069">
    <property type="term" value="C:cytochrome complex"/>
    <property type="evidence" value="ECO:0007669"/>
    <property type="project" value="TreeGrafter"/>
</dbReference>
<name>A0A0K6HPW7_9HYPH</name>
<keyword evidence="11 12" id="KW-0472">Membrane</keyword>
<feature type="transmembrane region" description="Helical" evidence="12">
    <location>
        <begin position="177"/>
        <end position="199"/>
    </location>
</feature>
<dbReference type="Pfam" id="PF02322">
    <property type="entry name" value="Cyt_bd_oxida_II"/>
    <property type="match status" value="1"/>
</dbReference>
<dbReference type="PIRSF" id="PIRSF000267">
    <property type="entry name" value="Cyt_oxidse_sub2"/>
    <property type="match status" value="1"/>
</dbReference>
<evidence type="ECO:0000256" key="2">
    <source>
        <dbReference type="ARBA" id="ARBA00007543"/>
    </source>
</evidence>
<dbReference type="GO" id="GO:0005886">
    <property type="term" value="C:plasma membrane"/>
    <property type="evidence" value="ECO:0007669"/>
    <property type="project" value="UniProtKB-SubCell"/>
</dbReference>
<evidence type="ECO:0000256" key="6">
    <source>
        <dbReference type="ARBA" id="ARBA00022692"/>
    </source>
</evidence>
<dbReference type="GO" id="GO:0009055">
    <property type="term" value="F:electron transfer activity"/>
    <property type="evidence" value="ECO:0007669"/>
    <property type="project" value="TreeGrafter"/>
</dbReference>
<protein>
    <submittedName>
        <fullName evidence="13">Cytochrome bd-I ubiquinol oxidase subunit 2 apoprotein</fullName>
    </submittedName>
</protein>
<evidence type="ECO:0000256" key="11">
    <source>
        <dbReference type="ARBA" id="ARBA00023136"/>
    </source>
</evidence>
<dbReference type="GO" id="GO:0016682">
    <property type="term" value="F:oxidoreductase activity, acting on diphenols and related substances as donors, oxygen as acceptor"/>
    <property type="evidence" value="ECO:0007669"/>
    <property type="project" value="TreeGrafter"/>
</dbReference>
<keyword evidence="6 12" id="KW-0812">Transmembrane</keyword>
<dbReference type="PANTHER" id="PTHR43141">
    <property type="entry name" value="CYTOCHROME BD2 SUBUNIT II"/>
    <property type="match status" value="1"/>
</dbReference>
<evidence type="ECO:0000256" key="9">
    <source>
        <dbReference type="ARBA" id="ARBA00022989"/>
    </source>
</evidence>
<dbReference type="GO" id="GO:0019646">
    <property type="term" value="P:aerobic electron transport chain"/>
    <property type="evidence" value="ECO:0007669"/>
    <property type="project" value="TreeGrafter"/>
</dbReference>
<sequence length="386" mass="41072">MILHELLSYDVLRLIWWALPGVLLIGFALTDGFDLGVGALLPFVGRTDEERRIAINTVGPVWEGNQVWLILGGGAIFAAWPPLYAVSFSGFYLAMFLVLSALILRPVGFKYRNKRPDAAWRSRWDWALFTGGAVPALVFGVAVGNALQGVPFELTGHLVPLYEGHAILKLLGLLNPFALLAGVVSAAMLVTHGAAWLAFKAEGIVARRAMAIGSVSGPVAMLAFALAGVWLAFGIPAYSYAGSIDPSGPSNPLLAEIARGGSWLDAYAIRPWIAVAPLMGFAGIGLATLGLRKGLGGFSLLASKLGIFGVISTVGLTMFPFILPSSKQPGASLTVWNASSSHQTLFIMLICTLIFLPIVLAYTAWVYKVLWGKVGSDEISSNPNAY</sequence>
<dbReference type="EMBL" id="CYHE01000002">
    <property type="protein sequence ID" value="CUA92924.1"/>
    <property type="molecule type" value="Genomic_DNA"/>
</dbReference>
<keyword evidence="14" id="KW-1185">Reference proteome</keyword>
<feature type="transmembrane region" description="Helical" evidence="12">
    <location>
        <begin position="269"/>
        <end position="289"/>
    </location>
</feature>
<keyword evidence="4" id="KW-1003">Cell membrane</keyword>
<evidence type="ECO:0000256" key="4">
    <source>
        <dbReference type="ARBA" id="ARBA00022475"/>
    </source>
</evidence>
<feature type="transmembrane region" description="Helical" evidence="12">
    <location>
        <begin position="53"/>
        <end position="77"/>
    </location>
</feature>
<evidence type="ECO:0000256" key="10">
    <source>
        <dbReference type="ARBA" id="ARBA00023004"/>
    </source>
</evidence>
<comment type="subcellular location">
    <subcellularLocation>
        <location evidence="1">Cell membrane</location>
        <topology evidence="1">Multi-pass membrane protein</topology>
    </subcellularLocation>
</comment>
<dbReference type="Proteomes" id="UP000183900">
    <property type="component" value="Unassembled WGS sequence"/>
</dbReference>
<evidence type="ECO:0000256" key="1">
    <source>
        <dbReference type="ARBA" id="ARBA00004651"/>
    </source>
</evidence>
<evidence type="ECO:0000256" key="7">
    <source>
        <dbReference type="ARBA" id="ARBA00022723"/>
    </source>
</evidence>
<feature type="transmembrane region" description="Helical" evidence="12">
    <location>
        <begin position="343"/>
        <end position="367"/>
    </location>
</feature>
<evidence type="ECO:0000313" key="13">
    <source>
        <dbReference type="EMBL" id="CUA92924.1"/>
    </source>
</evidence>
<evidence type="ECO:0000256" key="12">
    <source>
        <dbReference type="SAM" id="Phobius"/>
    </source>
</evidence>
<keyword evidence="9 12" id="KW-1133">Transmembrane helix</keyword>
<accession>A0A0K6HPW7</accession>
<dbReference type="OrthoDB" id="9776710at2"/>
<dbReference type="RefSeq" id="WP_055454485.1">
    <property type="nucleotide sequence ID" value="NZ_CYHE01000002.1"/>
</dbReference>
<evidence type="ECO:0000256" key="8">
    <source>
        <dbReference type="ARBA" id="ARBA00022982"/>
    </source>
</evidence>
<gene>
    <name evidence="13" type="ORF">Ga0061067_102189</name>
</gene>
<proteinExistence type="inferred from homology"/>
<dbReference type="GO" id="GO:0046872">
    <property type="term" value="F:metal ion binding"/>
    <property type="evidence" value="ECO:0007669"/>
    <property type="project" value="UniProtKB-KW"/>
</dbReference>
<dbReference type="AlphaFoldDB" id="A0A0K6HPW7"/>
<feature type="transmembrane region" description="Helical" evidence="12">
    <location>
        <begin position="83"/>
        <end position="105"/>
    </location>
</feature>
<feature type="transmembrane region" description="Helical" evidence="12">
    <location>
        <begin position="301"/>
        <end position="323"/>
    </location>
</feature>
<dbReference type="NCBIfam" id="TIGR00203">
    <property type="entry name" value="cydB"/>
    <property type="match status" value="1"/>
</dbReference>